<dbReference type="EMBL" id="VULZ01000003">
    <property type="protein sequence ID" value="MSS14192.1"/>
    <property type="molecule type" value="Genomic_DNA"/>
</dbReference>
<dbReference type="Proteomes" id="UP000481852">
    <property type="component" value="Unassembled WGS sequence"/>
</dbReference>
<accession>A0A6L5X736</accession>
<name>A0A6L5X736_9FIRM</name>
<sequence length="117" mass="13025">MDNNSLFSFMDILIAGCGIYLMYCWYLLQFKGEVKKGVLLPDKSTAHCKDLDGYKKAIGGKLLVFALSALAAGGLGLFSDYVRPVNTYVYLGLTAVFLVVLIWFTRSAKKAEKEFFC</sequence>
<keyword evidence="1" id="KW-1133">Transmembrane helix</keyword>
<gene>
    <name evidence="2" type="ORF">FYJ35_03895</name>
</gene>
<keyword evidence="1" id="KW-0472">Membrane</keyword>
<feature type="transmembrane region" description="Helical" evidence="1">
    <location>
        <begin position="88"/>
        <end position="105"/>
    </location>
</feature>
<protein>
    <recommendedName>
        <fullName evidence="4">DUF3784 domain-containing protein</fullName>
    </recommendedName>
</protein>
<evidence type="ECO:0000313" key="3">
    <source>
        <dbReference type="Proteomes" id="UP000481852"/>
    </source>
</evidence>
<dbReference type="AlphaFoldDB" id="A0A6L5X736"/>
<evidence type="ECO:0000313" key="2">
    <source>
        <dbReference type="EMBL" id="MSS14192.1"/>
    </source>
</evidence>
<reference evidence="2 3" key="1">
    <citation type="submission" date="2019-08" db="EMBL/GenBank/DDBJ databases">
        <title>In-depth cultivation of the pig gut microbiome towards novel bacterial diversity and tailored functional studies.</title>
        <authorList>
            <person name="Wylensek D."/>
            <person name="Hitch T.C.A."/>
            <person name="Clavel T."/>
        </authorList>
    </citation>
    <scope>NUCLEOTIDE SEQUENCE [LARGE SCALE GENOMIC DNA]</scope>
    <source>
        <strain evidence="2 3">Oil+RF-744-WCA-WT-11</strain>
    </source>
</reference>
<dbReference type="RefSeq" id="WP_154523498.1">
    <property type="nucleotide sequence ID" value="NZ_VULZ01000003.1"/>
</dbReference>
<proteinExistence type="predicted"/>
<organism evidence="2 3">
    <name type="scientific">Porcincola intestinalis</name>
    <dbReference type="NCBI Taxonomy" id="2606632"/>
    <lineage>
        <taxon>Bacteria</taxon>
        <taxon>Bacillati</taxon>
        <taxon>Bacillota</taxon>
        <taxon>Clostridia</taxon>
        <taxon>Lachnospirales</taxon>
        <taxon>Lachnospiraceae</taxon>
        <taxon>Porcincola</taxon>
    </lineage>
</organism>
<keyword evidence="3" id="KW-1185">Reference proteome</keyword>
<comment type="caution">
    <text evidence="2">The sequence shown here is derived from an EMBL/GenBank/DDBJ whole genome shotgun (WGS) entry which is preliminary data.</text>
</comment>
<evidence type="ECO:0000256" key="1">
    <source>
        <dbReference type="SAM" id="Phobius"/>
    </source>
</evidence>
<feature type="transmembrane region" description="Helical" evidence="1">
    <location>
        <begin position="6"/>
        <end position="28"/>
    </location>
</feature>
<evidence type="ECO:0008006" key="4">
    <source>
        <dbReference type="Google" id="ProtNLM"/>
    </source>
</evidence>
<feature type="transmembrane region" description="Helical" evidence="1">
    <location>
        <begin position="62"/>
        <end position="82"/>
    </location>
</feature>
<keyword evidence="1" id="KW-0812">Transmembrane</keyword>